<comment type="caution">
    <text evidence="1">The sequence shown here is derived from an EMBL/GenBank/DDBJ whole genome shotgun (WGS) entry which is preliminary data.</text>
</comment>
<dbReference type="AlphaFoldDB" id="A0A933IEE9"/>
<sequence length="244" mass="26114">MAEATATKKVSKTESGHAKNVANFGALVTAVESLGKNYNPTAVSLVLKSLKTTKISIAKALADVSACETPYRSSVNKRQAAFEGMSKLATRVVNALAAVGSDKEIKDARSLAKKVQGGGKLKAEDPAVAAKSKSTSQMSYDNRISNFKSLVSYLAGVPAYKPNERDLQIIALNKYLDALPVLGDDINTFADELAKARINRDKLLYAANTGAVDIGLKVKKYVKSVYGAATPEYKRIARIELKGR</sequence>
<protein>
    <submittedName>
        <fullName evidence="1">Uncharacterized protein</fullName>
    </submittedName>
</protein>
<accession>A0A933IEE9</accession>
<evidence type="ECO:0000313" key="1">
    <source>
        <dbReference type="EMBL" id="MBI4726923.1"/>
    </source>
</evidence>
<gene>
    <name evidence="1" type="ORF">HY768_06830</name>
</gene>
<evidence type="ECO:0000313" key="2">
    <source>
        <dbReference type="Proteomes" id="UP000736328"/>
    </source>
</evidence>
<reference evidence="1" key="1">
    <citation type="submission" date="2020-07" db="EMBL/GenBank/DDBJ databases">
        <title>Huge and variable diversity of episymbiotic CPR bacteria and DPANN archaea in groundwater ecosystems.</title>
        <authorList>
            <person name="He C.Y."/>
            <person name="Keren R."/>
            <person name="Whittaker M."/>
            <person name="Farag I.F."/>
            <person name="Doudna J."/>
            <person name="Cate J.H.D."/>
            <person name="Banfield J.F."/>
        </authorList>
    </citation>
    <scope>NUCLEOTIDE SEQUENCE</scope>
    <source>
        <strain evidence="1">NC_groundwater_1520_Pr4_B-0.1um_53_5</strain>
    </source>
</reference>
<dbReference type="EMBL" id="JACQXR010000089">
    <property type="protein sequence ID" value="MBI4726923.1"/>
    <property type="molecule type" value="Genomic_DNA"/>
</dbReference>
<name>A0A933IEE9_UNCT6</name>
<proteinExistence type="predicted"/>
<organism evidence="1 2">
    <name type="scientific">candidate division TA06 bacterium</name>
    <dbReference type="NCBI Taxonomy" id="2250710"/>
    <lineage>
        <taxon>Bacteria</taxon>
        <taxon>Bacteria division TA06</taxon>
    </lineage>
</organism>
<dbReference type="Proteomes" id="UP000736328">
    <property type="component" value="Unassembled WGS sequence"/>
</dbReference>